<dbReference type="InterPro" id="IPR011009">
    <property type="entry name" value="Kinase-like_dom_sf"/>
</dbReference>
<dbReference type="Proteomes" id="UP000265120">
    <property type="component" value="Chromosome 11"/>
</dbReference>
<name>A0A3P8V4P1_CYNSE</name>
<keyword evidence="7" id="KW-0812">Transmembrane</keyword>
<proteinExistence type="predicted"/>
<dbReference type="GO" id="GO:0005524">
    <property type="term" value="F:ATP binding"/>
    <property type="evidence" value="ECO:0007669"/>
    <property type="project" value="UniProtKB-UniRule"/>
</dbReference>
<keyword evidence="3" id="KW-0808">Transferase</keyword>
<dbReference type="AlphaFoldDB" id="A0A3P8V4P1"/>
<keyword evidence="7" id="KW-1133">Transmembrane helix</keyword>
<dbReference type="InterPro" id="IPR017441">
    <property type="entry name" value="Protein_kinase_ATP_BS"/>
</dbReference>
<feature type="binding site" evidence="6">
    <location>
        <position position="43"/>
    </location>
    <ligand>
        <name>ATP</name>
        <dbReference type="ChEBI" id="CHEBI:30616"/>
    </ligand>
</feature>
<accession>A0A3P8V4P1</accession>
<dbReference type="PANTHER" id="PTHR22988">
    <property type="entry name" value="MYOTONIC DYSTROPHY S/T KINASE-RELATED"/>
    <property type="match status" value="1"/>
</dbReference>
<sequence>MSVSMSLQPGVNDFELCAVVGRGHFAEVRVVREKTTGDVCALKVMDKAVLRNQANVRPTFDSAVLLRHTSLIFNIILFVCTYFSAKQYFPFELDSNCKRNLNIKVQ</sequence>
<dbReference type="PANTHER" id="PTHR22988:SF71">
    <property type="entry name" value="CITRON RHO-INTERACTING KINASE"/>
    <property type="match status" value="1"/>
</dbReference>
<evidence type="ECO:0008006" key="10">
    <source>
        <dbReference type="Google" id="ProtNLM"/>
    </source>
</evidence>
<dbReference type="SUPFAM" id="SSF56112">
    <property type="entry name" value="Protein kinase-like (PK-like)"/>
    <property type="match status" value="1"/>
</dbReference>
<evidence type="ECO:0000256" key="7">
    <source>
        <dbReference type="SAM" id="Phobius"/>
    </source>
</evidence>
<reference evidence="8" key="3">
    <citation type="submission" date="2025-09" db="UniProtKB">
        <authorList>
            <consortium name="Ensembl"/>
        </authorList>
    </citation>
    <scope>IDENTIFICATION</scope>
</reference>
<keyword evidence="6" id="KW-0547">Nucleotide-binding</keyword>
<reference evidence="8" key="2">
    <citation type="submission" date="2025-08" db="UniProtKB">
        <authorList>
            <consortium name="Ensembl"/>
        </authorList>
    </citation>
    <scope>IDENTIFICATION</scope>
</reference>
<comment type="catalytic activity">
    <reaction evidence="5">
        <text>L-seryl-[protein] + ATP = O-phospho-L-seryl-[protein] + ADP + H(+)</text>
        <dbReference type="Rhea" id="RHEA:17989"/>
        <dbReference type="Rhea" id="RHEA-COMP:9863"/>
        <dbReference type="Rhea" id="RHEA-COMP:11604"/>
        <dbReference type="ChEBI" id="CHEBI:15378"/>
        <dbReference type="ChEBI" id="CHEBI:29999"/>
        <dbReference type="ChEBI" id="CHEBI:30616"/>
        <dbReference type="ChEBI" id="CHEBI:83421"/>
        <dbReference type="ChEBI" id="CHEBI:456216"/>
        <dbReference type="EC" id="2.7.11.1"/>
    </reaction>
</comment>
<evidence type="ECO:0000313" key="9">
    <source>
        <dbReference type="Proteomes" id="UP000265120"/>
    </source>
</evidence>
<dbReference type="Gene3D" id="3.30.200.20">
    <property type="entry name" value="Phosphorylase Kinase, domain 1"/>
    <property type="match status" value="1"/>
</dbReference>
<dbReference type="InterPro" id="IPR050839">
    <property type="entry name" value="Rho-assoc_Ser/Thr_Kinase"/>
</dbReference>
<evidence type="ECO:0000256" key="2">
    <source>
        <dbReference type="ARBA" id="ARBA00022553"/>
    </source>
</evidence>
<evidence type="ECO:0000256" key="5">
    <source>
        <dbReference type="ARBA" id="ARBA00048679"/>
    </source>
</evidence>
<keyword evidence="6" id="KW-0067">ATP-binding</keyword>
<evidence type="ECO:0000256" key="6">
    <source>
        <dbReference type="PROSITE-ProRule" id="PRU10141"/>
    </source>
</evidence>
<evidence type="ECO:0000256" key="4">
    <source>
        <dbReference type="ARBA" id="ARBA00047899"/>
    </source>
</evidence>
<protein>
    <recommendedName>
        <fullName evidence="10">Protein kinase domain-containing protein</fullName>
    </recommendedName>
</protein>
<dbReference type="Ensembl" id="ENSCSET00000009186.1">
    <property type="protein sequence ID" value="ENSCSEP00000009079.1"/>
    <property type="gene ID" value="ENSCSEG00000005826.1"/>
</dbReference>
<keyword evidence="2" id="KW-0597">Phosphoprotein</keyword>
<evidence type="ECO:0000256" key="1">
    <source>
        <dbReference type="ARBA" id="ARBA00022527"/>
    </source>
</evidence>
<feature type="transmembrane region" description="Helical" evidence="7">
    <location>
        <begin position="65"/>
        <end position="85"/>
    </location>
</feature>
<organism evidence="8 9">
    <name type="scientific">Cynoglossus semilaevis</name>
    <name type="common">Tongue sole</name>
    <dbReference type="NCBI Taxonomy" id="244447"/>
    <lineage>
        <taxon>Eukaryota</taxon>
        <taxon>Metazoa</taxon>
        <taxon>Chordata</taxon>
        <taxon>Craniata</taxon>
        <taxon>Vertebrata</taxon>
        <taxon>Euteleostomi</taxon>
        <taxon>Actinopterygii</taxon>
        <taxon>Neopterygii</taxon>
        <taxon>Teleostei</taxon>
        <taxon>Neoteleostei</taxon>
        <taxon>Acanthomorphata</taxon>
        <taxon>Carangaria</taxon>
        <taxon>Pleuronectiformes</taxon>
        <taxon>Pleuronectoidei</taxon>
        <taxon>Cynoglossidae</taxon>
        <taxon>Cynoglossinae</taxon>
        <taxon>Cynoglossus</taxon>
    </lineage>
</organism>
<evidence type="ECO:0000313" key="8">
    <source>
        <dbReference type="Ensembl" id="ENSCSEP00000009079.1"/>
    </source>
</evidence>
<evidence type="ECO:0000256" key="3">
    <source>
        <dbReference type="ARBA" id="ARBA00022777"/>
    </source>
</evidence>
<keyword evidence="9" id="KW-1185">Reference proteome</keyword>
<keyword evidence="1" id="KW-0723">Serine/threonine-protein kinase</keyword>
<reference evidence="8 9" key="1">
    <citation type="journal article" date="2014" name="Nat. Genet.">
        <title>Whole-genome sequence of a flatfish provides insights into ZW sex chromosome evolution and adaptation to a benthic lifestyle.</title>
        <authorList>
            <person name="Chen S."/>
            <person name="Zhang G."/>
            <person name="Shao C."/>
            <person name="Huang Q."/>
            <person name="Liu G."/>
            <person name="Zhang P."/>
            <person name="Song W."/>
            <person name="An N."/>
            <person name="Chalopin D."/>
            <person name="Volff J.N."/>
            <person name="Hong Y."/>
            <person name="Li Q."/>
            <person name="Sha Z."/>
            <person name="Zhou H."/>
            <person name="Xie M."/>
            <person name="Yu Q."/>
            <person name="Liu Y."/>
            <person name="Xiang H."/>
            <person name="Wang N."/>
            <person name="Wu K."/>
            <person name="Yang C."/>
            <person name="Zhou Q."/>
            <person name="Liao X."/>
            <person name="Yang L."/>
            <person name="Hu Q."/>
            <person name="Zhang J."/>
            <person name="Meng L."/>
            <person name="Jin L."/>
            <person name="Tian Y."/>
            <person name="Lian J."/>
            <person name="Yang J."/>
            <person name="Miao G."/>
            <person name="Liu S."/>
            <person name="Liang Z."/>
            <person name="Yan F."/>
            <person name="Li Y."/>
            <person name="Sun B."/>
            <person name="Zhang H."/>
            <person name="Zhang J."/>
            <person name="Zhu Y."/>
            <person name="Du M."/>
            <person name="Zhao Y."/>
            <person name="Schartl M."/>
            <person name="Tang Q."/>
            <person name="Wang J."/>
        </authorList>
    </citation>
    <scope>NUCLEOTIDE SEQUENCE</scope>
</reference>
<keyword evidence="7" id="KW-0472">Membrane</keyword>
<keyword evidence="3" id="KW-0418">Kinase</keyword>
<dbReference type="PROSITE" id="PS00107">
    <property type="entry name" value="PROTEIN_KINASE_ATP"/>
    <property type="match status" value="1"/>
</dbReference>
<comment type="catalytic activity">
    <reaction evidence="4">
        <text>L-threonyl-[protein] + ATP = O-phospho-L-threonyl-[protein] + ADP + H(+)</text>
        <dbReference type="Rhea" id="RHEA:46608"/>
        <dbReference type="Rhea" id="RHEA-COMP:11060"/>
        <dbReference type="Rhea" id="RHEA-COMP:11605"/>
        <dbReference type="ChEBI" id="CHEBI:15378"/>
        <dbReference type="ChEBI" id="CHEBI:30013"/>
        <dbReference type="ChEBI" id="CHEBI:30616"/>
        <dbReference type="ChEBI" id="CHEBI:61977"/>
        <dbReference type="ChEBI" id="CHEBI:456216"/>
        <dbReference type="EC" id="2.7.11.1"/>
    </reaction>
</comment>
<dbReference type="InParanoid" id="A0A3P8V4P1"/>
<dbReference type="GO" id="GO:0004674">
    <property type="term" value="F:protein serine/threonine kinase activity"/>
    <property type="evidence" value="ECO:0007669"/>
    <property type="project" value="UniProtKB-KW"/>
</dbReference>
<dbReference type="STRING" id="244447.ENSCSEP00000009079"/>